<feature type="chain" id="PRO_5046596958" evidence="2">
    <location>
        <begin position="32"/>
        <end position="423"/>
    </location>
</feature>
<dbReference type="Gene3D" id="2.60.40.1140">
    <property type="entry name" value="Collagen-binding surface protein Cna, B-type domain"/>
    <property type="match status" value="1"/>
</dbReference>
<evidence type="ECO:0000256" key="1">
    <source>
        <dbReference type="SAM" id="Phobius"/>
    </source>
</evidence>
<dbReference type="Gene3D" id="2.60.40.3050">
    <property type="match status" value="1"/>
</dbReference>
<reference evidence="5" key="1">
    <citation type="journal article" date="2019" name="Int. J. Syst. Evol. Microbiol.">
        <title>The Global Catalogue of Microorganisms (GCM) 10K type strain sequencing project: providing services to taxonomists for standard genome sequencing and annotation.</title>
        <authorList>
            <consortium name="The Broad Institute Genomics Platform"/>
            <consortium name="The Broad Institute Genome Sequencing Center for Infectious Disease"/>
            <person name="Wu L."/>
            <person name="Ma J."/>
        </authorList>
    </citation>
    <scope>NUCLEOTIDE SEQUENCE [LARGE SCALE GENOMIC DNA]</scope>
    <source>
        <strain evidence="5">CCM 8604</strain>
    </source>
</reference>
<keyword evidence="1" id="KW-0472">Membrane</keyword>
<name>A0ABW2Y1Y6_9BIFI</name>
<gene>
    <name evidence="4" type="ORF">ACFQY8_00640</name>
</gene>
<protein>
    <submittedName>
        <fullName evidence="4">Phosphate-transport permease PitB</fullName>
    </submittedName>
</protein>
<keyword evidence="5" id="KW-1185">Reference proteome</keyword>
<evidence type="ECO:0000256" key="2">
    <source>
        <dbReference type="SAM" id="SignalP"/>
    </source>
</evidence>
<feature type="transmembrane region" description="Helical" evidence="1">
    <location>
        <begin position="398"/>
        <end position="417"/>
    </location>
</feature>
<evidence type="ECO:0000259" key="3">
    <source>
        <dbReference type="Pfam" id="PF24547"/>
    </source>
</evidence>
<feature type="domain" description="DUF7601" evidence="3">
    <location>
        <begin position="242"/>
        <end position="347"/>
    </location>
</feature>
<dbReference type="InterPro" id="IPR055382">
    <property type="entry name" value="DUF7601"/>
</dbReference>
<dbReference type="Pfam" id="PF24547">
    <property type="entry name" value="DUF7601"/>
    <property type="match status" value="1"/>
</dbReference>
<dbReference type="Proteomes" id="UP001597036">
    <property type="component" value="Unassembled WGS sequence"/>
</dbReference>
<dbReference type="EMBL" id="JBHTHQ010000006">
    <property type="protein sequence ID" value="MFD0704265.1"/>
    <property type="molecule type" value="Genomic_DNA"/>
</dbReference>
<dbReference type="InterPro" id="IPR038174">
    <property type="entry name" value="Strep_pil_link_sf"/>
</dbReference>
<dbReference type="RefSeq" id="WP_377937632.1">
    <property type="nucleotide sequence ID" value="NZ_JBHTHQ010000006.1"/>
</dbReference>
<sequence length="423" mass="44414">MKKNIMGRITSSLAAVAATSMLLVGGATAFADDTSATTTSGAAGTSAEVTITKTLNIPEGVTAPNATFTFKFAAKGSDTNSAADTPAIADKTVNYANGDKNTVANGTTASDSYTGKINKETANLFDGVTYTATGEYVYTVSEANTGFTALTGSNGQTVDKMDFDKSEYEMHVIVKDNNGAKYISSVYFRQTKDAAGHDADSSTKVEPIAPGSHSYNLFKNTYTKEAGKTPEDPSTVDDTKKALTITKTVADTNGLGDKNKDFTFSLTFTAPQHDTTNDPIQTSYTANKVAKDGTKTPVTFTAGQAQTFTLKHGEKLEFDSLPAGVRYTLTENGTAHYTPSAKVVENGAAAVEVNGEKNAALTTPASATYLVGEKTNTNDVTNTYADDVPATGLLINNLPFIVMIGVAVALFAGLVIARRNRRA</sequence>
<keyword evidence="1" id="KW-0812">Transmembrane</keyword>
<feature type="signal peptide" evidence="2">
    <location>
        <begin position="1"/>
        <end position="31"/>
    </location>
</feature>
<keyword evidence="1" id="KW-1133">Transmembrane helix</keyword>
<proteinExistence type="predicted"/>
<accession>A0ABW2Y1Y6</accession>
<keyword evidence="2" id="KW-0732">Signal</keyword>
<comment type="caution">
    <text evidence="4">The sequence shown here is derived from an EMBL/GenBank/DDBJ whole genome shotgun (WGS) entry which is preliminary data.</text>
</comment>
<evidence type="ECO:0000313" key="4">
    <source>
        <dbReference type="EMBL" id="MFD0704265.1"/>
    </source>
</evidence>
<organism evidence="4 5">
    <name type="scientific">Alloscardovia venturai</name>
    <dbReference type="NCBI Taxonomy" id="1769421"/>
    <lineage>
        <taxon>Bacteria</taxon>
        <taxon>Bacillati</taxon>
        <taxon>Actinomycetota</taxon>
        <taxon>Actinomycetes</taxon>
        <taxon>Bifidobacteriales</taxon>
        <taxon>Bifidobacteriaceae</taxon>
        <taxon>Alloscardovia</taxon>
    </lineage>
</organism>
<evidence type="ECO:0000313" key="5">
    <source>
        <dbReference type="Proteomes" id="UP001597036"/>
    </source>
</evidence>